<dbReference type="GO" id="GO:0015276">
    <property type="term" value="F:ligand-gated monoatomic ion channel activity"/>
    <property type="evidence" value="ECO:0007669"/>
    <property type="project" value="InterPro"/>
</dbReference>
<keyword evidence="6" id="KW-1185">Reference proteome</keyword>
<dbReference type="PANTHER" id="PTHR35936">
    <property type="entry name" value="MEMBRANE-BOUND LYTIC MUREIN TRANSGLYCOSYLASE F"/>
    <property type="match status" value="1"/>
</dbReference>
<evidence type="ECO:0000313" key="6">
    <source>
        <dbReference type="Proteomes" id="UP000198995"/>
    </source>
</evidence>
<organism evidence="5 6">
    <name type="scientific">Peptococcus niger</name>
    <dbReference type="NCBI Taxonomy" id="2741"/>
    <lineage>
        <taxon>Bacteria</taxon>
        <taxon>Bacillati</taxon>
        <taxon>Bacillota</taxon>
        <taxon>Clostridia</taxon>
        <taxon>Eubacteriales</taxon>
        <taxon>Peptococcaceae</taxon>
        <taxon>Peptococcus</taxon>
    </lineage>
</organism>
<dbReference type="SUPFAM" id="SSF53850">
    <property type="entry name" value="Periplasmic binding protein-like II"/>
    <property type="match status" value="1"/>
</dbReference>
<protein>
    <submittedName>
        <fullName evidence="5">Amino acid ABC transporter substrate-binding protein, PAAT family</fullName>
    </submittedName>
</protein>
<dbReference type="GO" id="GO:0016020">
    <property type="term" value="C:membrane"/>
    <property type="evidence" value="ECO:0007669"/>
    <property type="project" value="InterPro"/>
</dbReference>
<feature type="signal peptide" evidence="2">
    <location>
        <begin position="1"/>
        <end position="20"/>
    </location>
</feature>
<dbReference type="STRING" id="2741.SAMN04489866_10597"/>
<dbReference type="PROSITE" id="PS51257">
    <property type="entry name" value="PROKAR_LIPOPROTEIN"/>
    <property type="match status" value="1"/>
</dbReference>
<dbReference type="PANTHER" id="PTHR35936:SF17">
    <property type="entry name" value="ARGININE-BINDING EXTRACELLULAR PROTEIN ARTP"/>
    <property type="match status" value="1"/>
</dbReference>
<dbReference type="Proteomes" id="UP000198995">
    <property type="component" value="Unassembled WGS sequence"/>
</dbReference>
<dbReference type="SMART" id="SM00062">
    <property type="entry name" value="PBPb"/>
    <property type="match status" value="1"/>
</dbReference>
<dbReference type="Pfam" id="PF00497">
    <property type="entry name" value="SBP_bac_3"/>
    <property type="match status" value="1"/>
</dbReference>
<feature type="domain" description="Ionotropic glutamate receptor C-terminal" evidence="4">
    <location>
        <begin position="46"/>
        <end position="265"/>
    </location>
</feature>
<dbReference type="InterPro" id="IPR001638">
    <property type="entry name" value="Solute-binding_3/MltF_N"/>
</dbReference>
<dbReference type="InterPro" id="IPR001320">
    <property type="entry name" value="Iontro_rcpt_C"/>
</dbReference>
<evidence type="ECO:0000256" key="2">
    <source>
        <dbReference type="SAM" id="SignalP"/>
    </source>
</evidence>
<dbReference type="Gene3D" id="3.40.190.10">
    <property type="entry name" value="Periplasmic binding protein-like II"/>
    <property type="match status" value="2"/>
</dbReference>
<name>A0A1G6WNL4_PEPNI</name>
<proteinExistence type="predicted"/>
<dbReference type="SMART" id="SM00079">
    <property type="entry name" value="PBPe"/>
    <property type="match status" value="1"/>
</dbReference>
<evidence type="ECO:0000313" key="5">
    <source>
        <dbReference type="EMBL" id="SDD67374.1"/>
    </source>
</evidence>
<dbReference type="EMBL" id="FNAF01000005">
    <property type="protein sequence ID" value="SDD67374.1"/>
    <property type="molecule type" value="Genomic_DNA"/>
</dbReference>
<accession>A0A1G6WNL4</accession>
<dbReference type="CDD" id="cd13624">
    <property type="entry name" value="PBP2_Arg_Lys_His"/>
    <property type="match status" value="1"/>
</dbReference>
<evidence type="ECO:0000259" key="4">
    <source>
        <dbReference type="SMART" id="SM00079"/>
    </source>
</evidence>
<dbReference type="AlphaFoldDB" id="A0A1G6WNL4"/>
<evidence type="ECO:0000256" key="1">
    <source>
        <dbReference type="ARBA" id="ARBA00022729"/>
    </source>
</evidence>
<evidence type="ECO:0000259" key="3">
    <source>
        <dbReference type="SMART" id="SM00062"/>
    </source>
</evidence>
<feature type="domain" description="Solute-binding protein family 3/N-terminal" evidence="3">
    <location>
        <begin position="46"/>
        <end position="269"/>
    </location>
</feature>
<sequence length="281" mass="29726">MKKILASILALALSVSVLTACGGGGDTSATSATSEAGSTAESSSNAIVVGTNPTFAPFEFQDEEGNMKGFDLDLMRAIAEEEGLEVEFKSLSFDALTAAIQNGEIDVIAAGMSITPDRQEQLLFSKPYMDASLGIYVAKDTEGVSGVGDLKGKVVAAQQGTTGADEVQDLAKKRQIGEAKILEDYNMCFLELSNGGADALIIDLPVAENYMKNNPDQVKMVGEPYVADYYGLALAKDNTDLQQKINDGLDKVIKSGKFEALCKKYELPVPQSIIDGTAKVA</sequence>
<feature type="chain" id="PRO_5039603056" evidence="2">
    <location>
        <begin position="21"/>
        <end position="281"/>
    </location>
</feature>
<reference evidence="5 6" key="1">
    <citation type="submission" date="2016-10" db="EMBL/GenBank/DDBJ databases">
        <authorList>
            <person name="de Groot N.N."/>
        </authorList>
    </citation>
    <scope>NUCLEOTIDE SEQUENCE [LARGE SCALE GENOMIC DNA]</scope>
    <source>
        <strain evidence="5 6">DSM 20475</strain>
    </source>
</reference>
<keyword evidence="1 2" id="KW-0732">Signal</keyword>
<gene>
    <name evidence="5" type="ORF">SAMN04489866_10597</name>
</gene>